<comment type="caution">
    <text evidence="3">The sequence shown here is derived from an EMBL/GenBank/DDBJ whole genome shotgun (WGS) entry which is preliminary data.</text>
</comment>
<feature type="compositionally biased region" description="Gly residues" evidence="1">
    <location>
        <begin position="8"/>
        <end position="27"/>
    </location>
</feature>
<gene>
    <name evidence="4" type="ORF">FNF27_06074</name>
    <name evidence="3" type="ORF">FNF28_06100</name>
    <name evidence="2" type="ORF">FNF29_07007</name>
</gene>
<evidence type="ECO:0000313" key="2">
    <source>
        <dbReference type="EMBL" id="KAA0147918.1"/>
    </source>
</evidence>
<protein>
    <submittedName>
        <fullName evidence="3">Uncharacterized protein</fullName>
    </submittedName>
</protein>
<evidence type="ECO:0000313" key="3">
    <source>
        <dbReference type="EMBL" id="KAA0158767.1"/>
    </source>
</evidence>
<sequence>MADARPTGEGGGGGGGGPGAGGGGGGDKLPPATGGSSAPQVELFKDKTLLMVVGILLLLQALMQAFRPPSSCTC</sequence>
<keyword evidence="6" id="KW-1185">Reference proteome</keyword>
<evidence type="ECO:0000256" key="1">
    <source>
        <dbReference type="SAM" id="MobiDB-lite"/>
    </source>
</evidence>
<evidence type="ECO:0000313" key="4">
    <source>
        <dbReference type="EMBL" id="KAA0172275.1"/>
    </source>
</evidence>
<dbReference type="Proteomes" id="UP000322899">
    <property type="component" value="Unassembled WGS sequence"/>
</dbReference>
<evidence type="ECO:0000313" key="6">
    <source>
        <dbReference type="Proteomes" id="UP000323011"/>
    </source>
</evidence>
<name>A0A5A8D2A7_CAFRO</name>
<accession>A0A5A8D2A7</accession>
<dbReference type="AlphaFoldDB" id="A0A5A8D2A7"/>
<organism evidence="3 7">
    <name type="scientific">Cafeteria roenbergensis</name>
    <name type="common">Marine flagellate</name>
    <dbReference type="NCBI Taxonomy" id="33653"/>
    <lineage>
        <taxon>Eukaryota</taxon>
        <taxon>Sar</taxon>
        <taxon>Stramenopiles</taxon>
        <taxon>Bigyra</taxon>
        <taxon>Opalozoa</taxon>
        <taxon>Bicosoecida</taxon>
        <taxon>Cafeteriaceae</taxon>
        <taxon>Cafeteria</taxon>
    </lineage>
</organism>
<feature type="region of interest" description="Disordered" evidence="1">
    <location>
        <begin position="1"/>
        <end position="39"/>
    </location>
</feature>
<dbReference type="EMBL" id="VLTL01000142">
    <property type="protein sequence ID" value="KAA0158767.1"/>
    <property type="molecule type" value="Genomic_DNA"/>
</dbReference>
<reference evidence="5 6" key="1">
    <citation type="submission" date="2019-07" db="EMBL/GenBank/DDBJ databases">
        <title>Genomes of Cafeteria roenbergensis.</title>
        <authorList>
            <person name="Fischer M.G."/>
            <person name="Hackl T."/>
            <person name="Roman M."/>
        </authorList>
    </citation>
    <scope>NUCLEOTIDE SEQUENCE [LARGE SCALE GENOMIC DNA]</scope>
    <source>
        <strain evidence="2 6">BVI</strain>
        <strain evidence="4 5">E4-10P</strain>
        <strain evidence="3 7">RCC970-E3</strain>
    </source>
</reference>
<evidence type="ECO:0000313" key="5">
    <source>
        <dbReference type="Proteomes" id="UP000322899"/>
    </source>
</evidence>
<dbReference type="EMBL" id="VLTO01000049">
    <property type="protein sequence ID" value="KAA0172275.1"/>
    <property type="molecule type" value="Genomic_DNA"/>
</dbReference>
<dbReference type="Proteomes" id="UP000323011">
    <property type="component" value="Unassembled WGS sequence"/>
</dbReference>
<dbReference type="Proteomes" id="UP000324907">
    <property type="component" value="Unassembled WGS sequence"/>
</dbReference>
<proteinExistence type="predicted"/>
<evidence type="ECO:0000313" key="7">
    <source>
        <dbReference type="Proteomes" id="UP000324907"/>
    </source>
</evidence>
<dbReference type="EMBL" id="VLTN01000059">
    <property type="protein sequence ID" value="KAA0147918.1"/>
    <property type="molecule type" value="Genomic_DNA"/>
</dbReference>